<evidence type="ECO:0000256" key="1">
    <source>
        <dbReference type="SAM" id="MobiDB-lite"/>
    </source>
</evidence>
<name>A0A418AU68_9STRA</name>
<dbReference type="Proteomes" id="UP000285060">
    <property type="component" value="Unassembled WGS sequence"/>
</dbReference>
<dbReference type="EMBL" id="QUSY01000505">
    <property type="protein sequence ID" value="RHY28923.1"/>
    <property type="molecule type" value="Genomic_DNA"/>
</dbReference>
<feature type="region of interest" description="Disordered" evidence="1">
    <location>
        <begin position="1"/>
        <end position="26"/>
    </location>
</feature>
<organism evidence="2 3">
    <name type="scientific">Aphanomyces invadans</name>
    <dbReference type="NCBI Taxonomy" id="157072"/>
    <lineage>
        <taxon>Eukaryota</taxon>
        <taxon>Sar</taxon>
        <taxon>Stramenopiles</taxon>
        <taxon>Oomycota</taxon>
        <taxon>Saprolegniomycetes</taxon>
        <taxon>Saprolegniales</taxon>
        <taxon>Verrucalvaceae</taxon>
        <taxon>Aphanomyces</taxon>
    </lineage>
</organism>
<evidence type="ECO:0000313" key="2">
    <source>
        <dbReference type="EMBL" id="RHY28923.1"/>
    </source>
</evidence>
<feature type="region of interest" description="Disordered" evidence="1">
    <location>
        <begin position="201"/>
        <end position="220"/>
    </location>
</feature>
<protein>
    <submittedName>
        <fullName evidence="2">Uncharacterized protein</fullName>
    </submittedName>
</protein>
<dbReference type="AlphaFoldDB" id="A0A418AU68"/>
<accession>A0A418AU68</accession>
<keyword evidence="3" id="KW-1185">Reference proteome</keyword>
<proteinExistence type="predicted"/>
<reference evidence="2 3" key="1">
    <citation type="submission" date="2018-08" db="EMBL/GenBank/DDBJ databases">
        <title>Aphanomyces genome sequencing and annotation.</title>
        <authorList>
            <person name="Minardi D."/>
            <person name="Oidtmann B."/>
            <person name="Van Der Giezen M."/>
            <person name="Studholme D.J."/>
        </authorList>
    </citation>
    <scope>NUCLEOTIDE SEQUENCE [LARGE SCALE GENOMIC DNA]</scope>
    <source>
        <strain evidence="2 3">NJM0002</strain>
    </source>
</reference>
<evidence type="ECO:0000313" key="3">
    <source>
        <dbReference type="Proteomes" id="UP000285060"/>
    </source>
</evidence>
<gene>
    <name evidence="2" type="ORF">DYB32_008766</name>
</gene>
<comment type="caution">
    <text evidence="2">The sequence shown here is derived from an EMBL/GenBank/DDBJ whole genome shotgun (WGS) entry which is preliminary data.</text>
</comment>
<sequence>MERSPPAAPHGAAVGKVPLSGTPSAHADTATTRFIGKCQYKTGKCFKERTLKRNGQAHSLCEEHRVKQNLIQRRSDRKYQSLHAVRRKERSQMKAMLKKQVTMAVAQQMYLEHHQHKILNPLVFHNPTLATAAIPAAHPPPPTTTSHTALPVGYHGMLPPAPPSLLLCGLPKSAYDSPAVHKNTKQAIPHRGISPLGTATTTVTHHHDKSSKDGTAVTEERSWKHALVDDPTEPHQHENMNVPVPTVDAWTDDDVQLLQSILLV</sequence>